<dbReference type="InterPro" id="IPR049251">
    <property type="entry name" value="DUF6884"/>
</dbReference>
<name>A0AAW4Q043_9EURY</name>
<evidence type="ECO:0000313" key="3">
    <source>
        <dbReference type="Proteomes" id="UP001430377"/>
    </source>
</evidence>
<organism evidence="2 3">
    <name type="scientific">Haloarcula rubra</name>
    <dbReference type="NCBI Taxonomy" id="2487747"/>
    <lineage>
        <taxon>Archaea</taxon>
        <taxon>Methanobacteriati</taxon>
        <taxon>Methanobacteriota</taxon>
        <taxon>Stenosarchaea group</taxon>
        <taxon>Halobacteria</taxon>
        <taxon>Halobacteriales</taxon>
        <taxon>Haloarculaceae</taxon>
        <taxon>Haloarcula</taxon>
    </lineage>
</organism>
<dbReference type="RefSeq" id="WP_220620540.1">
    <property type="nucleotide sequence ID" value="NZ_RKLR01000017.1"/>
</dbReference>
<dbReference type="AlphaFoldDB" id="A0AAW4Q043"/>
<evidence type="ECO:0000313" key="2">
    <source>
        <dbReference type="EMBL" id="MBX0325679.1"/>
    </source>
</evidence>
<feature type="domain" description="DUF6884" evidence="1">
    <location>
        <begin position="3"/>
        <end position="140"/>
    </location>
</feature>
<comment type="caution">
    <text evidence="2">The sequence shown here is derived from an EMBL/GenBank/DDBJ whole genome shotgun (WGS) entry which is preliminary data.</text>
</comment>
<dbReference type="Pfam" id="PF21818">
    <property type="entry name" value="DUF6884"/>
    <property type="match status" value="1"/>
</dbReference>
<accession>A0AAW4Q043</accession>
<proteinExistence type="predicted"/>
<gene>
    <name evidence="2" type="ORF">EGH21_21925</name>
</gene>
<dbReference type="Proteomes" id="UP001430377">
    <property type="component" value="Unassembled WGS sequence"/>
</dbReference>
<dbReference type="EMBL" id="RKLR01000017">
    <property type="protein sequence ID" value="MBX0325679.1"/>
    <property type="molecule type" value="Genomic_DNA"/>
</dbReference>
<keyword evidence="3" id="KW-1185">Reference proteome</keyword>
<sequence>MEIGLVSCTKSKREDAAPPQDLYDGSAFFRKARQYARANHDDWYILSAKHGLLEPDGKPIEPYDDTLSGASVERKRDWSETVDTQLQDKGLLRDGTQFVFHAGRDYYDELIPLLDDADATISIETPTDGLQYGETLVWYNDHL</sequence>
<reference evidence="2 3" key="1">
    <citation type="submission" date="2021-06" db="EMBL/GenBank/DDBJ databases">
        <title>Halomicroarcula sp. a new haloarchaeum isolated from saline soil.</title>
        <authorList>
            <person name="Duran-Viseras A."/>
            <person name="Sanchez-Porro C."/>
            <person name="Ventosa A."/>
        </authorList>
    </citation>
    <scope>NUCLEOTIDE SEQUENCE [LARGE SCALE GENOMIC DNA]</scope>
    <source>
        <strain evidence="2 3">F13</strain>
    </source>
</reference>
<protein>
    <recommendedName>
        <fullName evidence="1">DUF6884 domain-containing protein</fullName>
    </recommendedName>
</protein>
<evidence type="ECO:0000259" key="1">
    <source>
        <dbReference type="Pfam" id="PF21818"/>
    </source>
</evidence>